<reference evidence="2 3" key="1">
    <citation type="journal article" date="2018" name="PLoS Genet.">
        <title>Population sequencing reveals clonal diversity and ancestral inbreeding in the grapevine cultivar Chardonnay.</title>
        <authorList>
            <person name="Roach M.J."/>
            <person name="Johnson D.L."/>
            <person name="Bohlmann J."/>
            <person name="van Vuuren H.J."/>
            <person name="Jones S.J."/>
            <person name="Pretorius I.S."/>
            <person name="Schmidt S.A."/>
            <person name="Borneman A.R."/>
        </authorList>
    </citation>
    <scope>NUCLEOTIDE SEQUENCE [LARGE SCALE GENOMIC DNA]</scope>
    <source>
        <strain evidence="3">cv. Chardonnay</strain>
        <tissue evidence="2">Leaf</tissue>
    </source>
</reference>
<sequence length="81" mass="8489">MAESETKATSETSTVFSEEQLEQIPKMLSASLSSSTSLMEKNGTIMTAFGGLTEKVVAGVGTVKISPDISLQAVLHDQILG</sequence>
<name>A0A438K0U1_VITVI</name>
<proteinExistence type="predicted"/>
<organism evidence="2 3">
    <name type="scientific">Vitis vinifera</name>
    <name type="common">Grape</name>
    <dbReference type="NCBI Taxonomy" id="29760"/>
    <lineage>
        <taxon>Eukaryota</taxon>
        <taxon>Viridiplantae</taxon>
        <taxon>Streptophyta</taxon>
        <taxon>Embryophyta</taxon>
        <taxon>Tracheophyta</taxon>
        <taxon>Spermatophyta</taxon>
        <taxon>Magnoliopsida</taxon>
        <taxon>eudicotyledons</taxon>
        <taxon>Gunneridae</taxon>
        <taxon>Pentapetalae</taxon>
        <taxon>rosids</taxon>
        <taxon>Vitales</taxon>
        <taxon>Vitaceae</taxon>
        <taxon>Viteae</taxon>
        <taxon>Vitis</taxon>
    </lineage>
</organism>
<comment type="caution">
    <text evidence="2">The sequence shown here is derived from an EMBL/GenBank/DDBJ whole genome shotgun (WGS) entry which is preliminary data.</text>
</comment>
<dbReference type="AlphaFoldDB" id="A0A438K0U1"/>
<evidence type="ECO:0000313" key="3">
    <source>
        <dbReference type="Proteomes" id="UP000288805"/>
    </source>
</evidence>
<dbReference type="EMBL" id="QGNW01000020">
    <property type="protein sequence ID" value="RVX14825.1"/>
    <property type="molecule type" value="Genomic_DNA"/>
</dbReference>
<protein>
    <submittedName>
        <fullName evidence="2">Uncharacterized protein</fullName>
    </submittedName>
</protein>
<dbReference type="Proteomes" id="UP000288805">
    <property type="component" value="Unassembled WGS sequence"/>
</dbReference>
<gene>
    <name evidence="2" type="ORF">CK203_012053</name>
</gene>
<evidence type="ECO:0000256" key="1">
    <source>
        <dbReference type="SAM" id="MobiDB-lite"/>
    </source>
</evidence>
<accession>A0A438K0U1</accession>
<feature type="region of interest" description="Disordered" evidence="1">
    <location>
        <begin position="1"/>
        <end position="20"/>
    </location>
</feature>
<evidence type="ECO:0000313" key="2">
    <source>
        <dbReference type="EMBL" id="RVX14825.1"/>
    </source>
</evidence>